<evidence type="ECO:0000256" key="5">
    <source>
        <dbReference type="RuleBase" id="RU004404"/>
    </source>
</evidence>
<dbReference type="InterPro" id="IPR005151">
    <property type="entry name" value="Tail-specific_protease"/>
</dbReference>
<dbReference type="SUPFAM" id="SSF52096">
    <property type="entry name" value="ClpP/crotonase"/>
    <property type="match status" value="1"/>
</dbReference>
<dbReference type="AlphaFoldDB" id="A0A1M5R4R6"/>
<feature type="domain" description="PDZ" evidence="6">
    <location>
        <begin position="84"/>
        <end position="171"/>
    </location>
</feature>
<dbReference type="PANTHER" id="PTHR32060:SF30">
    <property type="entry name" value="CARBOXY-TERMINAL PROCESSING PROTEASE CTPA"/>
    <property type="match status" value="1"/>
</dbReference>
<dbReference type="CDD" id="cd07560">
    <property type="entry name" value="Peptidase_S41_CPP"/>
    <property type="match status" value="1"/>
</dbReference>
<evidence type="ECO:0000256" key="4">
    <source>
        <dbReference type="ARBA" id="ARBA00022825"/>
    </source>
</evidence>
<organism evidence="7 8">
    <name type="scientific">Anaerosphaera aminiphila DSM 21120</name>
    <dbReference type="NCBI Taxonomy" id="1120995"/>
    <lineage>
        <taxon>Bacteria</taxon>
        <taxon>Bacillati</taxon>
        <taxon>Bacillota</taxon>
        <taxon>Tissierellia</taxon>
        <taxon>Tissierellales</taxon>
        <taxon>Peptoniphilaceae</taxon>
        <taxon>Anaerosphaera</taxon>
    </lineage>
</organism>
<proteinExistence type="inferred from homology"/>
<dbReference type="InterPro" id="IPR036034">
    <property type="entry name" value="PDZ_sf"/>
</dbReference>
<dbReference type="InterPro" id="IPR041489">
    <property type="entry name" value="PDZ_6"/>
</dbReference>
<dbReference type="InterPro" id="IPR001478">
    <property type="entry name" value="PDZ"/>
</dbReference>
<accession>A0A1M5R4R6</accession>
<evidence type="ECO:0000256" key="1">
    <source>
        <dbReference type="ARBA" id="ARBA00009179"/>
    </source>
</evidence>
<dbReference type="SMART" id="SM00245">
    <property type="entry name" value="TSPc"/>
    <property type="match status" value="1"/>
</dbReference>
<dbReference type="NCBIfam" id="TIGR00225">
    <property type="entry name" value="prc"/>
    <property type="match status" value="1"/>
</dbReference>
<dbReference type="PANTHER" id="PTHR32060">
    <property type="entry name" value="TAIL-SPECIFIC PROTEASE"/>
    <property type="match status" value="1"/>
</dbReference>
<keyword evidence="8" id="KW-1185">Reference proteome</keyword>
<evidence type="ECO:0000313" key="8">
    <source>
        <dbReference type="Proteomes" id="UP000184032"/>
    </source>
</evidence>
<reference evidence="7 8" key="1">
    <citation type="submission" date="2016-11" db="EMBL/GenBank/DDBJ databases">
        <authorList>
            <person name="Jaros S."/>
            <person name="Januszkiewicz K."/>
            <person name="Wedrychowicz H."/>
        </authorList>
    </citation>
    <scope>NUCLEOTIDE SEQUENCE [LARGE SCALE GENOMIC DNA]</scope>
    <source>
        <strain evidence="7 8">DSM 21120</strain>
    </source>
</reference>
<evidence type="ECO:0000259" key="6">
    <source>
        <dbReference type="PROSITE" id="PS50106"/>
    </source>
</evidence>
<name>A0A1M5R4R6_9FIRM</name>
<dbReference type="InterPro" id="IPR004447">
    <property type="entry name" value="Peptidase_S41A"/>
</dbReference>
<evidence type="ECO:0000256" key="2">
    <source>
        <dbReference type="ARBA" id="ARBA00022670"/>
    </source>
</evidence>
<dbReference type="Proteomes" id="UP000184032">
    <property type="component" value="Unassembled WGS sequence"/>
</dbReference>
<keyword evidence="2 5" id="KW-0645">Protease</keyword>
<dbReference type="EMBL" id="FQXI01000004">
    <property type="protein sequence ID" value="SHH21322.1"/>
    <property type="molecule type" value="Genomic_DNA"/>
</dbReference>
<dbReference type="InterPro" id="IPR055210">
    <property type="entry name" value="CtpA/B_N"/>
</dbReference>
<dbReference type="Gene3D" id="2.30.42.10">
    <property type="match status" value="1"/>
</dbReference>
<dbReference type="GO" id="GO:0007165">
    <property type="term" value="P:signal transduction"/>
    <property type="evidence" value="ECO:0007669"/>
    <property type="project" value="TreeGrafter"/>
</dbReference>
<dbReference type="Pfam" id="PF17820">
    <property type="entry name" value="PDZ_6"/>
    <property type="match status" value="1"/>
</dbReference>
<dbReference type="GO" id="GO:0008236">
    <property type="term" value="F:serine-type peptidase activity"/>
    <property type="evidence" value="ECO:0007669"/>
    <property type="project" value="UniProtKB-KW"/>
</dbReference>
<comment type="similarity">
    <text evidence="1 5">Belongs to the peptidase S41A family.</text>
</comment>
<dbReference type="SMART" id="SM00228">
    <property type="entry name" value="PDZ"/>
    <property type="match status" value="1"/>
</dbReference>
<protein>
    <submittedName>
        <fullName evidence="7">Carboxyl-terminal processing protease</fullName>
    </submittedName>
</protein>
<dbReference type="RefSeq" id="WP_073184012.1">
    <property type="nucleotide sequence ID" value="NZ_FQXI01000004.1"/>
</dbReference>
<keyword evidence="4 5" id="KW-0720">Serine protease</keyword>
<dbReference type="FunFam" id="2.30.42.10:FF:000063">
    <property type="entry name" value="Peptidase, S41 family"/>
    <property type="match status" value="1"/>
</dbReference>
<dbReference type="SUPFAM" id="SSF50156">
    <property type="entry name" value="PDZ domain-like"/>
    <property type="match status" value="1"/>
</dbReference>
<dbReference type="GO" id="GO:0006508">
    <property type="term" value="P:proteolysis"/>
    <property type="evidence" value="ECO:0007669"/>
    <property type="project" value="UniProtKB-KW"/>
</dbReference>
<dbReference type="CDD" id="cd06782">
    <property type="entry name" value="cpPDZ_CPP-like"/>
    <property type="match status" value="1"/>
</dbReference>
<evidence type="ECO:0000313" key="7">
    <source>
        <dbReference type="EMBL" id="SHH21322.1"/>
    </source>
</evidence>
<dbReference type="Gene3D" id="3.30.750.44">
    <property type="match status" value="1"/>
</dbReference>
<dbReference type="STRING" id="1120995.SAMN02745245_00820"/>
<dbReference type="Pfam" id="PF03572">
    <property type="entry name" value="Peptidase_S41"/>
    <property type="match status" value="1"/>
</dbReference>
<dbReference type="GO" id="GO:0030288">
    <property type="term" value="C:outer membrane-bounded periplasmic space"/>
    <property type="evidence" value="ECO:0007669"/>
    <property type="project" value="TreeGrafter"/>
</dbReference>
<dbReference type="InterPro" id="IPR029045">
    <property type="entry name" value="ClpP/crotonase-like_dom_sf"/>
</dbReference>
<gene>
    <name evidence="7" type="ORF">SAMN02745245_00820</name>
</gene>
<dbReference type="OrthoDB" id="9812068at2"/>
<sequence>MKEKKKISLIFAVILLIITNVATFGLTTFGTSIVSENKYVKLDNLESIVKENYLYPVTDEELKEGELKGVLAGLKDPYSYYMTAAEYENTTQSLTGKFYGIGVEITAGEDNLITVISPIKGSPAEKAGIKSGDKIINIEGNDYTADKINDAVTAMKGKEGTEVSIKLLRPLENKVFDVKIKRAEIKDPTIISKNIDGIGYIGITQFKEETANDFKENLNSLESENIKGLVIDLRGNPGGIVDPAVEIADALLPEGTIVYAENNKKERVFDYKSDAEHTEVPIVVLINEASASASEILSGAIQDHNRGTIIGKNSFGKGIGQSQIPFFNGDGIVLTTFEYFLPNGENIHGIGIKPDIEVSEPEEIVGIGVDYLGTDTQLQKALDILSEDKE</sequence>
<evidence type="ECO:0000256" key="3">
    <source>
        <dbReference type="ARBA" id="ARBA00022801"/>
    </source>
</evidence>
<dbReference type="Pfam" id="PF22694">
    <property type="entry name" value="CtpB_N-like"/>
    <property type="match status" value="1"/>
</dbReference>
<dbReference type="GO" id="GO:0004175">
    <property type="term" value="F:endopeptidase activity"/>
    <property type="evidence" value="ECO:0007669"/>
    <property type="project" value="TreeGrafter"/>
</dbReference>
<keyword evidence="3 5" id="KW-0378">Hydrolase</keyword>
<dbReference type="Gene3D" id="3.90.226.10">
    <property type="entry name" value="2-enoyl-CoA Hydratase, Chain A, domain 1"/>
    <property type="match status" value="1"/>
</dbReference>
<dbReference type="PROSITE" id="PS50106">
    <property type="entry name" value="PDZ"/>
    <property type="match status" value="1"/>
</dbReference>